<name>A0A9Q0K4I6_9MAGN</name>
<proteinExistence type="predicted"/>
<keyword evidence="2" id="KW-1185">Reference proteome</keyword>
<organism evidence="1 2">
    <name type="scientific">Protea cynaroides</name>
    <dbReference type="NCBI Taxonomy" id="273540"/>
    <lineage>
        <taxon>Eukaryota</taxon>
        <taxon>Viridiplantae</taxon>
        <taxon>Streptophyta</taxon>
        <taxon>Embryophyta</taxon>
        <taxon>Tracheophyta</taxon>
        <taxon>Spermatophyta</taxon>
        <taxon>Magnoliopsida</taxon>
        <taxon>Proteales</taxon>
        <taxon>Proteaceae</taxon>
        <taxon>Protea</taxon>
    </lineage>
</organism>
<evidence type="ECO:0000313" key="2">
    <source>
        <dbReference type="Proteomes" id="UP001141806"/>
    </source>
</evidence>
<accession>A0A9Q0K4I6</accession>
<reference evidence="1" key="1">
    <citation type="journal article" date="2023" name="Plant J.">
        <title>The genome of the king protea, Protea cynaroides.</title>
        <authorList>
            <person name="Chang J."/>
            <person name="Duong T.A."/>
            <person name="Schoeman C."/>
            <person name="Ma X."/>
            <person name="Roodt D."/>
            <person name="Barker N."/>
            <person name="Li Z."/>
            <person name="Van de Peer Y."/>
            <person name="Mizrachi E."/>
        </authorList>
    </citation>
    <scope>NUCLEOTIDE SEQUENCE</scope>
    <source>
        <tissue evidence="1">Young leaves</tissue>
    </source>
</reference>
<comment type="caution">
    <text evidence="1">The sequence shown here is derived from an EMBL/GenBank/DDBJ whole genome shotgun (WGS) entry which is preliminary data.</text>
</comment>
<dbReference type="Proteomes" id="UP001141806">
    <property type="component" value="Unassembled WGS sequence"/>
</dbReference>
<sequence>MRSSAPPFVPSVLSSLEFWASFIACSLTLASSDSLVKMYHICPPFPPQLHQLGEHPCSTLALELCIYEDMFKASFPDENKRHMGWYFFPCQSGSGKKMVTGQPSSIHKWNEKFFFISFSDNRYNLLLVNHWRMVKMTFHYSKPSLTFVEIEALSRLDGGGTSGCL</sequence>
<gene>
    <name evidence="1" type="ORF">NE237_022491</name>
</gene>
<evidence type="ECO:0000313" key="1">
    <source>
        <dbReference type="EMBL" id="KAJ4962552.1"/>
    </source>
</evidence>
<dbReference type="EMBL" id="JAMYWD010000008">
    <property type="protein sequence ID" value="KAJ4962552.1"/>
    <property type="molecule type" value="Genomic_DNA"/>
</dbReference>
<protein>
    <submittedName>
        <fullName evidence="1">Uncharacterized protein</fullName>
    </submittedName>
</protein>
<dbReference type="AlphaFoldDB" id="A0A9Q0K4I6"/>